<keyword evidence="4" id="KW-1185">Reference proteome</keyword>
<gene>
    <name evidence="3" type="ORF">M6D93_15265</name>
</gene>
<proteinExistence type="predicted"/>
<dbReference type="RefSeq" id="WP_249770379.1">
    <property type="nucleotide sequence ID" value="NZ_CP097332.1"/>
</dbReference>
<evidence type="ECO:0000313" key="3">
    <source>
        <dbReference type="EMBL" id="UQX87650.1"/>
    </source>
</evidence>
<dbReference type="InterPro" id="IPR025948">
    <property type="entry name" value="HTH-like_dom"/>
</dbReference>
<evidence type="ECO:0000313" key="4">
    <source>
        <dbReference type="Proteomes" id="UP001056336"/>
    </source>
</evidence>
<reference evidence="3" key="1">
    <citation type="journal article" date="2018" name="Int. J. Syst. Evol. Microbiol.">
        <title>Jatrophihabitans telluris sp. nov., isolated from sediment soil of lava forest wetlands and the emended description of the genus Jatrophihabitans.</title>
        <authorList>
            <person name="Lee K.C."/>
            <person name="Suh M.K."/>
            <person name="Eom M.K."/>
            <person name="Kim K.K."/>
            <person name="Kim J.S."/>
            <person name="Kim D.S."/>
            <person name="Ko S.H."/>
            <person name="Shin Y.K."/>
            <person name="Lee J.S."/>
        </authorList>
    </citation>
    <scope>NUCLEOTIDE SEQUENCE</scope>
    <source>
        <strain evidence="3">N237</strain>
    </source>
</reference>
<evidence type="ECO:0000256" key="1">
    <source>
        <dbReference type="SAM" id="MobiDB-lite"/>
    </source>
</evidence>
<organism evidence="3 4">
    <name type="scientific">Jatrophihabitans telluris</name>
    <dbReference type="NCBI Taxonomy" id="2038343"/>
    <lineage>
        <taxon>Bacteria</taxon>
        <taxon>Bacillati</taxon>
        <taxon>Actinomycetota</taxon>
        <taxon>Actinomycetes</taxon>
        <taxon>Jatrophihabitantales</taxon>
        <taxon>Jatrophihabitantaceae</taxon>
        <taxon>Jatrophihabitans</taxon>
    </lineage>
</organism>
<dbReference type="Pfam" id="PF13276">
    <property type="entry name" value="HTH_21"/>
    <property type="match status" value="1"/>
</dbReference>
<dbReference type="EMBL" id="CP097332">
    <property type="protein sequence ID" value="UQX87650.1"/>
    <property type="molecule type" value="Genomic_DNA"/>
</dbReference>
<sequence>MTRVLQVSRQSVYRPISRRPAGAGPGRGRADDEAIVEVAKANPTDGTRMVAALASRELGEPVNRKRVQRVMRQHRLLQRSRNTDRRRRPGYFRVTRPDELWHLDCDLGLDRRPRLGLSARRRGLLHP</sequence>
<dbReference type="Proteomes" id="UP001056336">
    <property type="component" value="Chromosome"/>
</dbReference>
<accession>A0ABY4QVR4</accession>
<feature type="domain" description="HTH-like" evidence="2">
    <location>
        <begin position="31"/>
        <end position="81"/>
    </location>
</feature>
<reference evidence="3" key="2">
    <citation type="submission" date="2022-05" db="EMBL/GenBank/DDBJ databases">
        <authorList>
            <person name="Kim J.-S."/>
            <person name="Lee K."/>
            <person name="Suh M."/>
            <person name="Eom M."/>
            <person name="Kim J.-S."/>
            <person name="Kim D.-S."/>
            <person name="Ko S.-H."/>
            <person name="Shin Y."/>
            <person name="Lee J.-S."/>
        </authorList>
    </citation>
    <scope>NUCLEOTIDE SEQUENCE</scope>
    <source>
        <strain evidence="3">N237</strain>
    </source>
</reference>
<feature type="region of interest" description="Disordered" evidence="1">
    <location>
        <begin position="9"/>
        <end position="31"/>
    </location>
</feature>
<protein>
    <submittedName>
        <fullName evidence="3">IS3 family transposase</fullName>
    </submittedName>
</protein>
<evidence type="ECO:0000259" key="2">
    <source>
        <dbReference type="Pfam" id="PF13276"/>
    </source>
</evidence>
<name>A0ABY4QVR4_9ACTN</name>